<comment type="subcellular location">
    <subcellularLocation>
        <location evidence="1">Membrane</location>
        <topology evidence="1">Multi-pass membrane protein</topology>
    </subcellularLocation>
</comment>
<keyword evidence="3 5" id="KW-1133">Transmembrane helix</keyword>
<keyword evidence="4 5" id="KW-0472">Membrane</keyword>
<evidence type="ECO:0000256" key="3">
    <source>
        <dbReference type="ARBA" id="ARBA00022989"/>
    </source>
</evidence>
<evidence type="ECO:0000256" key="5">
    <source>
        <dbReference type="SAM" id="Phobius"/>
    </source>
</evidence>
<dbReference type="RefSeq" id="WP_218602700.1">
    <property type="nucleotide sequence ID" value="NZ_JADQDJ010000079.1"/>
</dbReference>
<dbReference type="InterPro" id="IPR032808">
    <property type="entry name" value="DoxX"/>
</dbReference>
<comment type="caution">
    <text evidence="6">The sequence shown here is derived from an EMBL/GenBank/DDBJ whole genome shotgun (WGS) entry which is preliminary data.</text>
</comment>
<evidence type="ECO:0000256" key="1">
    <source>
        <dbReference type="ARBA" id="ARBA00004141"/>
    </source>
</evidence>
<name>A0ABS6UYT2_9PSEU</name>
<dbReference type="Proteomes" id="UP000694287">
    <property type="component" value="Unassembled WGS sequence"/>
</dbReference>
<protein>
    <submittedName>
        <fullName evidence="6">DoxX family protein</fullName>
    </submittedName>
</protein>
<keyword evidence="2 5" id="KW-0812">Transmembrane</keyword>
<feature type="transmembrane region" description="Helical" evidence="5">
    <location>
        <begin position="57"/>
        <end position="83"/>
    </location>
</feature>
<proteinExistence type="predicted"/>
<evidence type="ECO:0000256" key="2">
    <source>
        <dbReference type="ARBA" id="ARBA00022692"/>
    </source>
</evidence>
<reference evidence="6 7" key="1">
    <citation type="submission" date="2020-11" db="EMBL/GenBank/DDBJ databases">
        <title>Pseudonocardia abyssalis sp. nov. and Pseudonocardia oceani sp. nov., description and phylogenomic analysis of two novel actinomycetes isolated from the deep Southern Ocean.</title>
        <authorList>
            <person name="Parra J."/>
        </authorList>
    </citation>
    <scope>NUCLEOTIDE SEQUENCE [LARGE SCALE GENOMIC DNA]</scope>
    <source>
        <strain evidence="6 7">KRD-168</strain>
    </source>
</reference>
<evidence type="ECO:0000256" key="4">
    <source>
        <dbReference type="ARBA" id="ARBA00023136"/>
    </source>
</evidence>
<feature type="transmembrane region" description="Helical" evidence="5">
    <location>
        <begin position="95"/>
        <end position="116"/>
    </location>
</feature>
<dbReference type="Pfam" id="PF13564">
    <property type="entry name" value="DoxX_2"/>
    <property type="match status" value="1"/>
</dbReference>
<dbReference type="EMBL" id="JADQDK010000001">
    <property type="protein sequence ID" value="MBW0137416.1"/>
    <property type="molecule type" value="Genomic_DNA"/>
</dbReference>
<evidence type="ECO:0000313" key="6">
    <source>
        <dbReference type="EMBL" id="MBW0137416.1"/>
    </source>
</evidence>
<accession>A0ABS6UYT2</accession>
<keyword evidence="7" id="KW-1185">Reference proteome</keyword>
<gene>
    <name evidence="6" type="ORF">I4I81_24600</name>
</gene>
<organism evidence="6 7">
    <name type="scientific">Pseudonocardia abyssalis</name>
    <dbReference type="NCBI Taxonomy" id="2792008"/>
    <lineage>
        <taxon>Bacteria</taxon>
        <taxon>Bacillati</taxon>
        <taxon>Actinomycetota</taxon>
        <taxon>Actinomycetes</taxon>
        <taxon>Pseudonocardiales</taxon>
        <taxon>Pseudonocardiaceae</taxon>
        <taxon>Pseudonocardia</taxon>
    </lineage>
</organism>
<evidence type="ECO:0000313" key="7">
    <source>
        <dbReference type="Proteomes" id="UP000694287"/>
    </source>
</evidence>
<sequence length="117" mass="12598">MIQPWWPLALLAATQLGDAAMCLKPIDFIRQCLTDVHFPVRFWKVLPPLKAGAATGLVIGIWVPPLAVLVCAALVGYFVLAVVAHLRARDFGRALFLNATGMLVLCSATLVFTLLAG</sequence>